<gene>
    <name evidence="1" type="ORF">DP202_22290</name>
</gene>
<dbReference type="EMBL" id="QMDH01000054">
    <property type="protein sequence ID" value="RAZ62790.1"/>
    <property type="molecule type" value="Genomic_DNA"/>
</dbReference>
<dbReference type="AlphaFoldDB" id="A0A330G6S7"/>
<name>A0A330G6S7_ENTCL</name>
<organism evidence="1 2">
    <name type="scientific">Enterobacter cloacae</name>
    <dbReference type="NCBI Taxonomy" id="550"/>
    <lineage>
        <taxon>Bacteria</taxon>
        <taxon>Pseudomonadati</taxon>
        <taxon>Pseudomonadota</taxon>
        <taxon>Gammaproteobacteria</taxon>
        <taxon>Enterobacterales</taxon>
        <taxon>Enterobacteriaceae</taxon>
        <taxon>Enterobacter</taxon>
        <taxon>Enterobacter cloacae complex</taxon>
    </lineage>
</organism>
<dbReference type="Proteomes" id="UP000251576">
    <property type="component" value="Unassembled WGS sequence"/>
</dbReference>
<accession>A0A330G6S7</accession>
<sequence>MKIELVVDGKITAECSDESQFLAFNAAVFSALSDMQITLHAERRARAKSKMAAFNEKFFKTDPTGRN</sequence>
<proteinExistence type="predicted"/>
<reference evidence="1 2" key="1">
    <citation type="submission" date="2018-06" db="EMBL/GenBank/DDBJ databases">
        <title>ACT-28, a chromosomally-encoded AmpC with carbapenemase activity from Enterobacter kobei.</title>
        <authorList>
            <person name="Jousset A.B."/>
            <person name="Oueslati S."/>
            <person name="Bernabeu S."/>
            <person name="Takissian J."/>
            <person name="Creton E."/>
            <person name="Vogel A."/>
            <person name="Cotellon G."/>
            <person name="Bonnin R.A."/>
            <person name="Dortet L."/>
            <person name="Naas T."/>
        </authorList>
    </citation>
    <scope>NUCLEOTIDE SEQUENCE [LARGE SCALE GENOMIC DNA]</scope>
    <source>
        <strain evidence="1 2">99B3</strain>
    </source>
</reference>
<dbReference type="RefSeq" id="WP_077064549.1">
    <property type="nucleotide sequence ID" value="NZ_CABMNQ010000054.1"/>
</dbReference>
<evidence type="ECO:0000313" key="2">
    <source>
        <dbReference type="Proteomes" id="UP000251576"/>
    </source>
</evidence>
<comment type="caution">
    <text evidence="1">The sequence shown here is derived from an EMBL/GenBank/DDBJ whole genome shotgun (WGS) entry which is preliminary data.</text>
</comment>
<protein>
    <submittedName>
        <fullName evidence="1">Uncharacterized protein</fullName>
    </submittedName>
</protein>
<evidence type="ECO:0000313" key="1">
    <source>
        <dbReference type="EMBL" id="RAZ62790.1"/>
    </source>
</evidence>